<dbReference type="AlphaFoldDB" id="A0A5B6VQR2"/>
<dbReference type="OrthoDB" id="1002010at2759"/>
<dbReference type="EMBL" id="SMMG02000006">
    <property type="protein sequence ID" value="KAA3471338.1"/>
    <property type="molecule type" value="Genomic_DNA"/>
</dbReference>
<comment type="caution">
    <text evidence="1">The sequence shown here is derived from an EMBL/GenBank/DDBJ whole genome shotgun (WGS) entry which is preliminary data.</text>
</comment>
<protein>
    <submittedName>
        <fullName evidence="1">Uncharacterized protein</fullName>
    </submittedName>
</protein>
<accession>A0A5B6VQR2</accession>
<keyword evidence="2" id="KW-1185">Reference proteome</keyword>
<dbReference type="Proteomes" id="UP000325315">
    <property type="component" value="Unassembled WGS sequence"/>
</dbReference>
<evidence type="ECO:0000313" key="1">
    <source>
        <dbReference type="EMBL" id="KAA3471338.1"/>
    </source>
</evidence>
<proteinExistence type="predicted"/>
<gene>
    <name evidence="1" type="ORF">EPI10_016968</name>
</gene>
<sequence length="106" mass="12088">MEIRANEKLELEERRNGVEMEEIPVEFVDGKKRQRFNPKVGNSRDNRGILELGLENEILVATVKLVGRMYDGGLSLGWREGLNLTLKSYSKSHIDVEVEEENEGVS</sequence>
<name>A0A5B6VQR2_9ROSI</name>
<organism evidence="1 2">
    <name type="scientific">Gossypium australe</name>
    <dbReference type="NCBI Taxonomy" id="47621"/>
    <lineage>
        <taxon>Eukaryota</taxon>
        <taxon>Viridiplantae</taxon>
        <taxon>Streptophyta</taxon>
        <taxon>Embryophyta</taxon>
        <taxon>Tracheophyta</taxon>
        <taxon>Spermatophyta</taxon>
        <taxon>Magnoliopsida</taxon>
        <taxon>eudicotyledons</taxon>
        <taxon>Gunneridae</taxon>
        <taxon>Pentapetalae</taxon>
        <taxon>rosids</taxon>
        <taxon>malvids</taxon>
        <taxon>Malvales</taxon>
        <taxon>Malvaceae</taxon>
        <taxon>Malvoideae</taxon>
        <taxon>Gossypium</taxon>
    </lineage>
</organism>
<reference evidence="1" key="1">
    <citation type="submission" date="2019-08" db="EMBL/GenBank/DDBJ databases">
        <authorList>
            <person name="Liu F."/>
        </authorList>
    </citation>
    <scope>NUCLEOTIDE SEQUENCE [LARGE SCALE GENOMIC DNA]</scope>
    <source>
        <strain evidence="1">PA1801</strain>
        <tissue evidence="1">Leaf</tissue>
    </source>
</reference>
<evidence type="ECO:0000313" key="2">
    <source>
        <dbReference type="Proteomes" id="UP000325315"/>
    </source>
</evidence>